<dbReference type="EMBL" id="JAIZAY010000019">
    <property type="protein sequence ID" value="KAJ8024240.1"/>
    <property type="molecule type" value="Genomic_DNA"/>
</dbReference>
<dbReference type="InterPro" id="IPR026298">
    <property type="entry name" value="Bcl-2_fam"/>
</dbReference>
<dbReference type="PROSITE" id="PS01080">
    <property type="entry name" value="BH1"/>
    <property type="match status" value="1"/>
</dbReference>
<dbReference type="GO" id="GO:0015267">
    <property type="term" value="F:channel activity"/>
    <property type="evidence" value="ECO:0007669"/>
    <property type="project" value="TreeGrafter"/>
</dbReference>
<dbReference type="GO" id="GO:0001836">
    <property type="term" value="P:release of cytochrome c from mitochondria"/>
    <property type="evidence" value="ECO:0007669"/>
    <property type="project" value="TreeGrafter"/>
</dbReference>
<dbReference type="PROSITE" id="PS50062">
    <property type="entry name" value="BCL2_FAMILY"/>
    <property type="match status" value="1"/>
</dbReference>
<keyword evidence="6" id="KW-1185">Reference proteome</keyword>
<dbReference type="InterPro" id="IPR046371">
    <property type="entry name" value="Bcl-2_BH1-3"/>
</dbReference>
<keyword evidence="3" id="KW-1133">Transmembrane helix</keyword>
<evidence type="ECO:0000256" key="2">
    <source>
        <dbReference type="ARBA" id="ARBA00022703"/>
    </source>
</evidence>
<feature type="transmembrane region" description="Helical" evidence="3">
    <location>
        <begin position="185"/>
        <end position="203"/>
    </location>
</feature>
<keyword evidence="3" id="KW-0812">Transmembrane</keyword>
<dbReference type="SMART" id="SM00337">
    <property type="entry name" value="BCL"/>
    <property type="match status" value="1"/>
</dbReference>
<comment type="caution">
    <text evidence="5">The sequence shown here is derived from an EMBL/GenBank/DDBJ whole genome shotgun (WGS) entry which is preliminary data.</text>
</comment>
<evidence type="ECO:0000256" key="3">
    <source>
        <dbReference type="SAM" id="Phobius"/>
    </source>
</evidence>
<accession>A0A9Q0YMV8</accession>
<evidence type="ECO:0000256" key="1">
    <source>
        <dbReference type="ARBA" id="ARBA00009458"/>
    </source>
</evidence>
<name>A0A9Q0YMV8_HOLLE</name>
<dbReference type="InterPro" id="IPR002475">
    <property type="entry name" value="Bcl2-like"/>
</dbReference>
<comment type="similarity">
    <text evidence="1">Belongs to the Bcl-2 family.</text>
</comment>
<feature type="domain" description="Bcl-2 Bcl-2 homology region 1-3" evidence="4">
    <location>
        <begin position="74"/>
        <end position="173"/>
    </location>
</feature>
<proteinExistence type="inferred from homology"/>
<reference evidence="5" key="1">
    <citation type="submission" date="2021-10" db="EMBL/GenBank/DDBJ databases">
        <title>Tropical sea cucumber genome reveals ecological adaptation and Cuvierian tubules defense mechanism.</title>
        <authorList>
            <person name="Chen T."/>
        </authorList>
    </citation>
    <scope>NUCLEOTIDE SEQUENCE</scope>
    <source>
        <strain evidence="5">Nanhai2018</strain>
        <tissue evidence="5">Muscle</tissue>
    </source>
</reference>
<dbReference type="GO" id="GO:0097192">
    <property type="term" value="P:extrinsic apoptotic signaling pathway in absence of ligand"/>
    <property type="evidence" value="ECO:0007669"/>
    <property type="project" value="TreeGrafter"/>
</dbReference>
<dbReference type="GO" id="GO:0008053">
    <property type="term" value="P:mitochondrial fusion"/>
    <property type="evidence" value="ECO:0007669"/>
    <property type="project" value="TreeGrafter"/>
</dbReference>
<gene>
    <name evidence="5" type="ORF">HOLleu_36918</name>
</gene>
<keyword evidence="2" id="KW-0053">Apoptosis</keyword>
<evidence type="ECO:0000313" key="5">
    <source>
        <dbReference type="EMBL" id="KAJ8024240.1"/>
    </source>
</evidence>
<dbReference type="Proteomes" id="UP001152320">
    <property type="component" value="Chromosome 19"/>
</dbReference>
<evidence type="ECO:0000259" key="4">
    <source>
        <dbReference type="SMART" id="SM00337"/>
    </source>
</evidence>
<dbReference type="InterPro" id="IPR020717">
    <property type="entry name" value="Bcl2_BH1_motif_CS"/>
</dbReference>
<dbReference type="GO" id="GO:0042981">
    <property type="term" value="P:regulation of apoptotic process"/>
    <property type="evidence" value="ECO:0007669"/>
    <property type="project" value="InterPro"/>
</dbReference>
<organism evidence="5 6">
    <name type="scientific">Holothuria leucospilota</name>
    <name type="common">Black long sea cucumber</name>
    <name type="synonym">Mertensiothuria leucospilota</name>
    <dbReference type="NCBI Taxonomy" id="206669"/>
    <lineage>
        <taxon>Eukaryota</taxon>
        <taxon>Metazoa</taxon>
        <taxon>Echinodermata</taxon>
        <taxon>Eleutherozoa</taxon>
        <taxon>Echinozoa</taxon>
        <taxon>Holothuroidea</taxon>
        <taxon>Aspidochirotacea</taxon>
        <taxon>Aspidochirotida</taxon>
        <taxon>Holothuriidae</taxon>
        <taxon>Holothuria</taxon>
    </lineage>
</organism>
<sequence length="207" mass="23971">MASASRGTGNQRQVHERDFSQQATYFLQSFIVESFERESVVNAPTLTEIRADEEVEETAVVQFHESWSEIGLTFRRIADTIDQGEDFQRVVSDIPKDPSIDEIMCYVRDVFSDGEINWGRIVALFYFAYKVCVKKFESYMERTFPAWVNKLVYALVKFLVLKFADWIINRGGWKSIQEYFGTSDIIWKGLVVLSLLTLSLGIYKLKT</sequence>
<evidence type="ECO:0000313" key="6">
    <source>
        <dbReference type="Proteomes" id="UP001152320"/>
    </source>
</evidence>
<dbReference type="PANTHER" id="PTHR11256">
    <property type="entry name" value="BCL-2 RELATED"/>
    <property type="match status" value="1"/>
</dbReference>
<dbReference type="CDD" id="cd06845">
    <property type="entry name" value="Bcl-2_like"/>
    <property type="match status" value="1"/>
</dbReference>
<dbReference type="Gene3D" id="1.10.437.10">
    <property type="entry name" value="Blc2-like"/>
    <property type="match status" value="1"/>
</dbReference>
<dbReference type="InterPro" id="IPR036834">
    <property type="entry name" value="Bcl-2-like_sf"/>
</dbReference>
<dbReference type="OrthoDB" id="6080198at2759"/>
<dbReference type="SUPFAM" id="SSF56854">
    <property type="entry name" value="Bcl-2 inhibitors of programmed cell death"/>
    <property type="match status" value="1"/>
</dbReference>
<keyword evidence="3" id="KW-0472">Membrane</keyword>
<dbReference type="AlphaFoldDB" id="A0A9Q0YMV8"/>
<dbReference type="GO" id="GO:0005741">
    <property type="term" value="C:mitochondrial outer membrane"/>
    <property type="evidence" value="ECO:0007669"/>
    <property type="project" value="TreeGrafter"/>
</dbReference>
<dbReference type="GO" id="GO:0051400">
    <property type="term" value="F:BH domain binding"/>
    <property type="evidence" value="ECO:0007669"/>
    <property type="project" value="TreeGrafter"/>
</dbReference>
<dbReference type="GO" id="GO:0008630">
    <property type="term" value="P:intrinsic apoptotic signaling pathway in response to DNA damage"/>
    <property type="evidence" value="ECO:0007669"/>
    <property type="project" value="TreeGrafter"/>
</dbReference>
<protein>
    <submittedName>
        <fullName evidence="5">Apoptosis regulator BAX</fullName>
    </submittedName>
</protein>
<dbReference type="PANTHER" id="PTHR11256:SF56">
    <property type="entry name" value="BCL-2 BCL-2 HOMOLOGY REGION 1-3 DOMAIN-CONTAINING PROTEIN"/>
    <property type="match status" value="1"/>
</dbReference>
<dbReference type="Pfam" id="PF00452">
    <property type="entry name" value="Bcl-2"/>
    <property type="match status" value="1"/>
</dbReference>